<feature type="transmembrane region" description="Helical" evidence="7">
    <location>
        <begin position="72"/>
        <end position="103"/>
    </location>
</feature>
<proteinExistence type="inferred from homology"/>
<feature type="transmembrane region" description="Helical" evidence="7">
    <location>
        <begin position="16"/>
        <end position="38"/>
    </location>
</feature>
<name>A0A1C3EAB7_9PLAN</name>
<feature type="transmembrane region" description="Helical" evidence="7">
    <location>
        <begin position="238"/>
        <end position="266"/>
    </location>
</feature>
<comment type="subcellular location">
    <subcellularLocation>
        <location evidence="1 7">Cell membrane</location>
        <topology evidence="1 7">Multi-pass membrane protein</topology>
    </subcellularLocation>
</comment>
<evidence type="ECO:0000259" key="8">
    <source>
        <dbReference type="PROSITE" id="PS50928"/>
    </source>
</evidence>
<keyword evidence="6 7" id="KW-0472">Membrane</keyword>
<dbReference type="Gene3D" id="1.10.3720.10">
    <property type="entry name" value="MetI-like"/>
    <property type="match status" value="1"/>
</dbReference>
<dbReference type="PANTHER" id="PTHR30151:SF41">
    <property type="entry name" value="ABC TRANSPORTER PERMEASE PROTEIN"/>
    <property type="match status" value="1"/>
</dbReference>
<accession>A0A1C3EAB7</accession>
<dbReference type="EMBL" id="LYDR01000113">
    <property type="protein sequence ID" value="ODA30191.1"/>
    <property type="molecule type" value="Genomic_DNA"/>
</dbReference>
<reference evidence="9 10" key="1">
    <citation type="submission" date="2016-05" db="EMBL/GenBank/DDBJ databases">
        <title>Genomic and physiological characterization of Planctopirus sp. isolated from fresh water lake.</title>
        <authorList>
            <person name="Subhash Y."/>
            <person name="Ramana C."/>
        </authorList>
    </citation>
    <scope>NUCLEOTIDE SEQUENCE [LARGE SCALE GENOMIC DNA]</scope>
    <source>
        <strain evidence="9 10">JC280</strain>
    </source>
</reference>
<dbReference type="RefSeq" id="WP_068848725.1">
    <property type="nucleotide sequence ID" value="NZ_LYDR01000113.1"/>
</dbReference>
<sequence length="277" mass="29576">MVTGPTTVVSTTASQWGLYVLRTIVPPLVLFVIVLMAWDGAVRFWGIKPYILPGPWRVLSAITSSRDELTKAFLLTGGSAVVGFTLSVLVGTLVGCLFSQSTIIRSSGYPYAIFLQTVPIIAVAPLIILWFGRGFGGVVAVAFVISLFPMIANATAGMVQIDPDLFDLFKLNDASRWQILFKLRLPNSVPSLCTGARTSSGLAVVGAIVGEFYAGYGSKHFGLGYIIRLTTDQAKTDALFAAVMVSTLLGILIFGVVSLISLTVLARWAPPEVGERA</sequence>
<dbReference type="OrthoDB" id="9804353at2"/>
<keyword evidence="5 7" id="KW-1133">Transmembrane helix</keyword>
<dbReference type="STRING" id="1841610.A6X21_06090"/>
<gene>
    <name evidence="9" type="ORF">A6X21_06090</name>
</gene>
<feature type="domain" description="ABC transmembrane type-1" evidence="8">
    <location>
        <begin position="73"/>
        <end position="261"/>
    </location>
</feature>
<dbReference type="CDD" id="cd06261">
    <property type="entry name" value="TM_PBP2"/>
    <property type="match status" value="1"/>
</dbReference>
<comment type="similarity">
    <text evidence="7">Belongs to the binding-protein-dependent transport system permease family.</text>
</comment>
<dbReference type="PANTHER" id="PTHR30151">
    <property type="entry name" value="ALKANE SULFONATE ABC TRANSPORTER-RELATED, MEMBRANE SUBUNIT"/>
    <property type="match status" value="1"/>
</dbReference>
<keyword evidence="2 7" id="KW-0813">Transport</keyword>
<evidence type="ECO:0000313" key="10">
    <source>
        <dbReference type="Proteomes" id="UP000094828"/>
    </source>
</evidence>
<evidence type="ECO:0000256" key="4">
    <source>
        <dbReference type="ARBA" id="ARBA00022692"/>
    </source>
</evidence>
<evidence type="ECO:0000256" key="1">
    <source>
        <dbReference type="ARBA" id="ARBA00004651"/>
    </source>
</evidence>
<organism evidence="9 10">
    <name type="scientific">Planctopirus hydrillae</name>
    <dbReference type="NCBI Taxonomy" id="1841610"/>
    <lineage>
        <taxon>Bacteria</taxon>
        <taxon>Pseudomonadati</taxon>
        <taxon>Planctomycetota</taxon>
        <taxon>Planctomycetia</taxon>
        <taxon>Planctomycetales</taxon>
        <taxon>Planctomycetaceae</taxon>
        <taxon>Planctopirus</taxon>
    </lineage>
</organism>
<evidence type="ECO:0000313" key="9">
    <source>
        <dbReference type="EMBL" id="ODA30191.1"/>
    </source>
</evidence>
<keyword evidence="4 7" id="KW-0812">Transmembrane</keyword>
<dbReference type="AlphaFoldDB" id="A0A1C3EAB7"/>
<dbReference type="SUPFAM" id="SSF161098">
    <property type="entry name" value="MetI-like"/>
    <property type="match status" value="1"/>
</dbReference>
<protein>
    <submittedName>
        <fullName evidence="9">ABC transporter permease</fullName>
    </submittedName>
</protein>
<keyword evidence="10" id="KW-1185">Reference proteome</keyword>
<dbReference type="GO" id="GO:0055085">
    <property type="term" value="P:transmembrane transport"/>
    <property type="evidence" value="ECO:0007669"/>
    <property type="project" value="InterPro"/>
</dbReference>
<dbReference type="Pfam" id="PF00528">
    <property type="entry name" value="BPD_transp_1"/>
    <property type="match status" value="1"/>
</dbReference>
<feature type="transmembrane region" description="Helical" evidence="7">
    <location>
        <begin position="138"/>
        <end position="161"/>
    </location>
</feature>
<dbReference type="GO" id="GO:0005886">
    <property type="term" value="C:plasma membrane"/>
    <property type="evidence" value="ECO:0007669"/>
    <property type="project" value="UniProtKB-SubCell"/>
</dbReference>
<dbReference type="InterPro" id="IPR000515">
    <property type="entry name" value="MetI-like"/>
</dbReference>
<evidence type="ECO:0000256" key="7">
    <source>
        <dbReference type="RuleBase" id="RU363032"/>
    </source>
</evidence>
<evidence type="ECO:0000256" key="6">
    <source>
        <dbReference type="ARBA" id="ARBA00023136"/>
    </source>
</evidence>
<evidence type="ECO:0000256" key="2">
    <source>
        <dbReference type="ARBA" id="ARBA00022448"/>
    </source>
</evidence>
<dbReference type="InterPro" id="IPR035906">
    <property type="entry name" value="MetI-like_sf"/>
</dbReference>
<keyword evidence="3" id="KW-1003">Cell membrane</keyword>
<evidence type="ECO:0000256" key="5">
    <source>
        <dbReference type="ARBA" id="ARBA00022989"/>
    </source>
</evidence>
<evidence type="ECO:0000256" key="3">
    <source>
        <dbReference type="ARBA" id="ARBA00022475"/>
    </source>
</evidence>
<comment type="caution">
    <text evidence="9">The sequence shown here is derived from an EMBL/GenBank/DDBJ whole genome shotgun (WGS) entry which is preliminary data.</text>
</comment>
<feature type="transmembrane region" description="Helical" evidence="7">
    <location>
        <begin position="109"/>
        <end position="131"/>
    </location>
</feature>
<dbReference type="PROSITE" id="PS50928">
    <property type="entry name" value="ABC_TM1"/>
    <property type="match status" value="1"/>
</dbReference>
<dbReference type="Proteomes" id="UP000094828">
    <property type="component" value="Unassembled WGS sequence"/>
</dbReference>